<reference evidence="1" key="1">
    <citation type="journal article" date="2020" name="MBio">
        <title>'Candidatus Ethanoperedens,' a Thermophilic Genus of Archaea Mediating the Anaerobic Oxidation of Ethane.</title>
        <authorList>
            <person name="Hahn C.J."/>
            <person name="Laso-Perez R."/>
            <person name="Vulcano F."/>
            <person name="Vaziourakis K.M."/>
            <person name="Stokke R."/>
            <person name="Steen I.H."/>
            <person name="Teske A."/>
            <person name="Boetius A."/>
            <person name="Liebeke M."/>
            <person name="Amann R."/>
            <person name="Knittel K."/>
            <person name="Wegener G."/>
        </authorList>
    </citation>
    <scope>NUCLEOTIDE SEQUENCE</scope>
    <source>
        <strain evidence="1">GoM-Arc1-LC-WB58</strain>
    </source>
</reference>
<name>A0A848DAS4_9EURY</name>
<dbReference type="AlphaFoldDB" id="A0A848DAS4"/>
<sequence length="70" mass="8274">MTEHKTFIRKIKQGDKIRYAEVWNERQGKKVIQHHVRYLGSDPTNLPDPSSFDIEKVHFGYLAQLIITHL</sequence>
<evidence type="ECO:0000313" key="1">
    <source>
        <dbReference type="EMBL" id="NMG83232.1"/>
    </source>
</evidence>
<evidence type="ECO:0000313" key="2">
    <source>
        <dbReference type="Proteomes" id="UP000606580"/>
    </source>
</evidence>
<organism evidence="1 2">
    <name type="scientific">Candidatus Ethanoperedens thermophilum</name>
    <dbReference type="NCBI Taxonomy" id="2766897"/>
    <lineage>
        <taxon>Archaea</taxon>
        <taxon>Methanobacteriati</taxon>
        <taxon>Methanobacteriota</taxon>
        <taxon>Stenosarchaea group</taxon>
        <taxon>Methanomicrobia</taxon>
        <taxon>Methanosarcinales</taxon>
        <taxon>Methanosarcinales incertae sedis</taxon>
        <taxon>GOM Arc I cluster</taxon>
        <taxon>Candidatus Ethanoperedens</taxon>
    </lineage>
</organism>
<dbReference type="Proteomes" id="UP000606580">
    <property type="component" value="Unassembled WGS sequence"/>
</dbReference>
<comment type="caution">
    <text evidence="1">The sequence shown here is derived from an EMBL/GenBank/DDBJ whole genome shotgun (WGS) entry which is preliminary data.</text>
</comment>
<proteinExistence type="predicted"/>
<protein>
    <submittedName>
        <fullName evidence="1">Uncharacterized protein</fullName>
    </submittedName>
</protein>
<accession>A0A848DAS4</accession>
<gene>
    <name evidence="1" type="ORF">GIS02_03370</name>
</gene>
<dbReference type="EMBL" id="WNEG01000064">
    <property type="protein sequence ID" value="NMG83232.1"/>
    <property type="molecule type" value="Genomic_DNA"/>
</dbReference>